<keyword evidence="3" id="KW-1185">Reference proteome</keyword>
<protein>
    <submittedName>
        <fullName evidence="2">Uncharacterized protein</fullName>
    </submittedName>
</protein>
<proteinExistence type="predicted"/>
<name>A0ABN3DNB4_9ACTN</name>
<sequence>MVETDAAEPGPAEQGGEVRGECGSLDRGSVGANEGVAAVLPVFARRLTFLALLVMAVRE</sequence>
<comment type="caution">
    <text evidence="2">The sequence shown here is derived from an EMBL/GenBank/DDBJ whole genome shotgun (WGS) entry which is preliminary data.</text>
</comment>
<dbReference type="EMBL" id="BAAATR010000005">
    <property type="protein sequence ID" value="GAA2237208.1"/>
    <property type="molecule type" value="Genomic_DNA"/>
</dbReference>
<reference evidence="2 3" key="1">
    <citation type="journal article" date="2019" name="Int. J. Syst. Evol. Microbiol.">
        <title>The Global Catalogue of Microorganisms (GCM) 10K type strain sequencing project: providing services to taxonomists for standard genome sequencing and annotation.</title>
        <authorList>
            <consortium name="The Broad Institute Genomics Platform"/>
            <consortium name="The Broad Institute Genome Sequencing Center for Infectious Disease"/>
            <person name="Wu L."/>
            <person name="Ma J."/>
        </authorList>
    </citation>
    <scope>NUCLEOTIDE SEQUENCE [LARGE SCALE GENOMIC DNA]</scope>
    <source>
        <strain evidence="2 3">JCM 7356</strain>
    </source>
</reference>
<organism evidence="2 3">
    <name type="scientific">Kitasatospora cystarginea</name>
    <dbReference type="NCBI Taxonomy" id="58350"/>
    <lineage>
        <taxon>Bacteria</taxon>
        <taxon>Bacillati</taxon>
        <taxon>Actinomycetota</taxon>
        <taxon>Actinomycetes</taxon>
        <taxon>Kitasatosporales</taxon>
        <taxon>Streptomycetaceae</taxon>
        <taxon>Kitasatospora</taxon>
    </lineage>
</organism>
<evidence type="ECO:0000256" key="1">
    <source>
        <dbReference type="SAM" id="MobiDB-lite"/>
    </source>
</evidence>
<feature type="region of interest" description="Disordered" evidence="1">
    <location>
        <begin position="1"/>
        <end position="24"/>
    </location>
</feature>
<gene>
    <name evidence="2" type="ORF">GCM10010430_17740</name>
</gene>
<dbReference type="Proteomes" id="UP001500305">
    <property type="component" value="Unassembled WGS sequence"/>
</dbReference>
<accession>A0ABN3DNB4</accession>
<evidence type="ECO:0000313" key="2">
    <source>
        <dbReference type="EMBL" id="GAA2237208.1"/>
    </source>
</evidence>
<evidence type="ECO:0000313" key="3">
    <source>
        <dbReference type="Proteomes" id="UP001500305"/>
    </source>
</evidence>